<dbReference type="EMBL" id="GBRH01238245">
    <property type="protein sequence ID" value="JAD59650.1"/>
    <property type="molecule type" value="Transcribed_RNA"/>
</dbReference>
<reference evidence="1" key="1">
    <citation type="submission" date="2014-09" db="EMBL/GenBank/DDBJ databases">
        <authorList>
            <person name="Magalhaes I.L.F."/>
            <person name="Oliveira U."/>
            <person name="Santos F.R."/>
            <person name="Vidigal T.H.D.A."/>
            <person name="Brescovit A.D."/>
            <person name="Santos A.J."/>
        </authorList>
    </citation>
    <scope>NUCLEOTIDE SEQUENCE</scope>
    <source>
        <tissue evidence="1">Shoot tissue taken approximately 20 cm above the soil surface</tissue>
    </source>
</reference>
<organism evidence="1">
    <name type="scientific">Arundo donax</name>
    <name type="common">Giant reed</name>
    <name type="synonym">Donax arundinaceus</name>
    <dbReference type="NCBI Taxonomy" id="35708"/>
    <lineage>
        <taxon>Eukaryota</taxon>
        <taxon>Viridiplantae</taxon>
        <taxon>Streptophyta</taxon>
        <taxon>Embryophyta</taxon>
        <taxon>Tracheophyta</taxon>
        <taxon>Spermatophyta</taxon>
        <taxon>Magnoliopsida</taxon>
        <taxon>Liliopsida</taxon>
        <taxon>Poales</taxon>
        <taxon>Poaceae</taxon>
        <taxon>PACMAD clade</taxon>
        <taxon>Arundinoideae</taxon>
        <taxon>Arundineae</taxon>
        <taxon>Arundo</taxon>
    </lineage>
</organism>
<dbReference type="AlphaFoldDB" id="A0A0A9BEL3"/>
<sequence length="31" mass="3489">MFSIMPSRRTTFLDLNVVISVSLCELSITQS</sequence>
<protein>
    <submittedName>
        <fullName evidence="1">Uncharacterized protein</fullName>
    </submittedName>
</protein>
<reference evidence="1" key="2">
    <citation type="journal article" date="2015" name="Data Brief">
        <title>Shoot transcriptome of the giant reed, Arundo donax.</title>
        <authorList>
            <person name="Barrero R.A."/>
            <person name="Guerrero F.D."/>
            <person name="Moolhuijzen P."/>
            <person name="Goolsby J.A."/>
            <person name="Tidwell J."/>
            <person name="Bellgard S.E."/>
            <person name="Bellgard M.I."/>
        </authorList>
    </citation>
    <scope>NUCLEOTIDE SEQUENCE</scope>
    <source>
        <tissue evidence="1">Shoot tissue taken approximately 20 cm above the soil surface</tissue>
    </source>
</reference>
<name>A0A0A9BEL3_ARUDO</name>
<proteinExistence type="predicted"/>
<evidence type="ECO:0000313" key="1">
    <source>
        <dbReference type="EMBL" id="JAD59650.1"/>
    </source>
</evidence>
<accession>A0A0A9BEL3</accession>